<dbReference type="HOGENOM" id="CLU_017584_4_0_7"/>
<evidence type="ECO:0000313" key="7">
    <source>
        <dbReference type="EMBL" id="ACN14501.1"/>
    </source>
</evidence>
<dbReference type="NCBIfam" id="NF006569">
    <property type="entry name" value="PRK09082.1"/>
    <property type="match status" value="1"/>
</dbReference>
<comment type="similarity">
    <text evidence="2">Belongs to the class-I pyridoxal-phosphate-dependent aminotransferase family.</text>
</comment>
<evidence type="ECO:0000256" key="1">
    <source>
        <dbReference type="ARBA" id="ARBA00001933"/>
    </source>
</evidence>
<dbReference type="InterPro" id="IPR015422">
    <property type="entry name" value="PyrdxlP-dep_Trfase_small"/>
</dbReference>
<dbReference type="InterPro" id="IPR015424">
    <property type="entry name" value="PyrdxlP-dep_Trfase"/>
</dbReference>
<gene>
    <name evidence="7" type="ordered locus">HRM2_13920</name>
</gene>
<name>C0Q911_DESAH</name>
<dbReference type="RefSeq" id="WP_015903288.1">
    <property type="nucleotide sequence ID" value="NC_012108.1"/>
</dbReference>
<dbReference type="STRING" id="177437.HRM2_13920"/>
<dbReference type="EMBL" id="CP001087">
    <property type="protein sequence ID" value="ACN14501.1"/>
    <property type="molecule type" value="Genomic_DNA"/>
</dbReference>
<dbReference type="Proteomes" id="UP000000442">
    <property type="component" value="Chromosome"/>
</dbReference>
<dbReference type="KEGG" id="dat:HRM2_13920"/>
<dbReference type="NCBIfam" id="NF009079">
    <property type="entry name" value="PRK12414.1"/>
    <property type="match status" value="1"/>
</dbReference>
<evidence type="ECO:0000256" key="5">
    <source>
        <dbReference type="ARBA" id="ARBA00022898"/>
    </source>
</evidence>
<dbReference type="Gene3D" id="3.90.1150.10">
    <property type="entry name" value="Aspartate Aminotransferase, domain 1"/>
    <property type="match status" value="1"/>
</dbReference>
<dbReference type="SUPFAM" id="SSF53383">
    <property type="entry name" value="PLP-dependent transferases"/>
    <property type="match status" value="1"/>
</dbReference>
<dbReference type="AlphaFoldDB" id="C0Q911"/>
<keyword evidence="4 7" id="KW-0808">Transferase</keyword>
<sequence length="380" mass="43088">MEIKSKLPNVSVTIFTQMSQLAMEHNAVNLSQGFPDFDVNPELTALVKAYMDKGFNQYAPMQGIPGLRQSIQKKVFNLYGAVYDPDSEITVTSGGTEALFAAITAVVNPGDEVIVMEPAYDSYVPAILLNKGIPVFVKMKFPDYRIDWDEVKDVVTDKTRLIILNSPHNPTGAVLSPQDMKALANIVADTPIMILSDEVYEHIVFDGVEHQSMSRYPELKERSFVVSSFGKTYHNTGWKIGYCLAPRPLSKQFQRIHQYLTFSTMTPVQYALADIMDKPNLYLDLADFYQKKRDYFLDLLTGSRFRAMACCGTYFQMMDYSEISDENDIDFSRRMTVEHGVAAIPPSFFYHGNDDHRVLRFCFAKKDETLEQAAKILCTI</sequence>
<evidence type="ECO:0000256" key="4">
    <source>
        <dbReference type="ARBA" id="ARBA00022679"/>
    </source>
</evidence>
<dbReference type="EC" id="2.6.1.1" evidence="7"/>
<dbReference type="eggNOG" id="COG0436">
    <property type="taxonomic scope" value="Bacteria"/>
</dbReference>
<dbReference type="GO" id="GO:0030170">
    <property type="term" value="F:pyridoxal phosphate binding"/>
    <property type="evidence" value="ECO:0007669"/>
    <property type="project" value="InterPro"/>
</dbReference>
<dbReference type="InterPro" id="IPR015421">
    <property type="entry name" value="PyrdxlP-dep_Trfase_major"/>
</dbReference>
<dbReference type="GO" id="GO:0004069">
    <property type="term" value="F:L-aspartate:2-oxoglutarate aminotransferase activity"/>
    <property type="evidence" value="ECO:0007669"/>
    <property type="project" value="UniProtKB-EC"/>
</dbReference>
<dbReference type="GO" id="GO:0005737">
    <property type="term" value="C:cytoplasm"/>
    <property type="evidence" value="ECO:0007669"/>
    <property type="project" value="TreeGrafter"/>
</dbReference>
<accession>C0Q911</accession>
<dbReference type="GO" id="GO:0016212">
    <property type="term" value="F:kynurenine-oxoglutarate transaminase activity"/>
    <property type="evidence" value="ECO:0007669"/>
    <property type="project" value="TreeGrafter"/>
</dbReference>
<keyword evidence="8" id="KW-1185">Reference proteome</keyword>
<keyword evidence="3 7" id="KW-0032">Aminotransferase</keyword>
<dbReference type="OrthoDB" id="9804474at2"/>
<dbReference type="PANTHER" id="PTHR43807">
    <property type="entry name" value="FI04487P"/>
    <property type="match status" value="1"/>
</dbReference>
<dbReference type="FunFam" id="3.40.640.10:FF:000033">
    <property type="entry name" value="Aspartate aminotransferase"/>
    <property type="match status" value="1"/>
</dbReference>
<dbReference type="InterPro" id="IPR051326">
    <property type="entry name" value="Kynurenine-oxoglutarate_AT"/>
</dbReference>
<dbReference type="Gene3D" id="3.40.640.10">
    <property type="entry name" value="Type I PLP-dependent aspartate aminotransferase-like (Major domain)"/>
    <property type="match status" value="1"/>
</dbReference>
<evidence type="ECO:0000256" key="2">
    <source>
        <dbReference type="ARBA" id="ARBA00007441"/>
    </source>
</evidence>
<evidence type="ECO:0000256" key="3">
    <source>
        <dbReference type="ARBA" id="ARBA00022576"/>
    </source>
</evidence>
<evidence type="ECO:0000259" key="6">
    <source>
        <dbReference type="Pfam" id="PF00155"/>
    </source>
</evidence>
<dbReference type="InterPro" id="IPR004839">
    <property type="entry name" value="Aminotransferase_I/II_large"/>
</dbReference>
<dbReference type="Pfam" id="PF00155">
    <property type="entry name" value="Aminotran_1_2"/>
    <property type="match status" value="1"/>
</dbReference>
<proteinExistence type="inferred from homology"/>
<dbReference type="CDD" id="cd00609">
    <property type="entry name" value="AAT_like"/>
    <property type="match status" value="1"/>
</dbReference>
<organism evidence="7 8">
    <name type="scientific">Desulforapulum autotrophicum (strain ATCC 43914 / DSM 3382 / VKM B-1955 / HRM2)</name>
    <name type="common">Desulfobacterium autotrophicum</name>
    <dbReference type="NCBI Taxonomy" id="177437"/>
    <lineage>
        <taxon>Bacteria</taxon>
        <taxon>Pseudomonadati</taxon>
        <taxon>Thermodesulfobacteriota</taxon>
        <taxon>Desulfobacteria</taxon>
        <taxon>Desulfobacterales</taxon>
        <taxon>Desulfobacteraceae</taxon>
        <taxon>Desulforapulum</taxon>
    </lineage>
</organism>
<keyword evidence="5" id="KW-0663">Pyridoxal phosphate</keyword>
<reference evidence="7 8" key="1">
    <citation type="journal article" date="2009" name="Environ. Microbiol.">
        <title>Genome sequence of Desulfobacterium autotrophicum HRM2, a marine sulfate reducer oxidizing organic carbon completely to carbon dioxide.</title>
        <authorList>
            <person name="Strittmatter A.W."/>
            <person name="Liesegang H."/>
            <person name="Rabus R."/>
            <person name="Decker I."/>
            <person name="Amann J."/>
            <person name="Andres S."/>
            <person name="Henne A."/>
            <person name="Fricke W.F."/>
            <person name="Martinez-Arias R."/>
            <person name="Bartels D."/>
            <person name="Goesmann A."/>
            <person name="Krause L."/>
            <person name="Puehler A."/>
            <person name="Klenk H.P."/>
            <person name="Richter M."/>
            <person name="Schuler M."/>
            <person name="Gloeckner F.O."/>
            <person name="Meyerdierks A."/>
            <person name="Gottschalk G."/>
            <person name="Amann R."/>
        </authorList>
    </citation>
    <scope>NUCLEOTIDE SEQUENCE [LARGE SCALE GENOMIC DNA]</scope>
    <source>
        <strain evidence="8">ATCC 43914 / DSM 3382 / HRM2</strain>
    </source>
</reference>
<comment type="cofactor">
    <cofactor evidence="1">
        <name>pyridoxal 5'-phosphate</name>
        <dbReference type="ChEBI" id="CHEBI:597326"/>
    </cofactor>
</comment>
<feature type="domain" description="Aminotransferase class I/classII large" evidence="6">
    <location>
        <begin position="27"/>
        <end position="376"/>
    </location>
</feature>
<evidence type="ECO:0000313" key="8">
    <source>
        <dbReference type="Proteomes" id="UP000000442"/>
    </source>
</evidence>
<dbReference type="PANTHER" id="PTHR43807:SF20">
    <property type="entry name" value="FI04487P"/>
    <property type="match status" value="1"/>
</dbReference>
<protein>
    <submittedName>
        <fullName evidence="7">Aminotransferase family protein</fullName>
        <ecNumber evidence="7">2.6.1.1</ecNumber>
    </submittedName>
</protein>